<gene>
    <name evidence="1" type="ORF">IW16_23335</name>
    <name evidence="2" type="ORF">SAMN02787073_3928</name>
</gene>
<proteinExistence type="predicted"/>
<evidence type="ECO:0000313" key="3">
    <source>
        <dbReference type="Proteomes" id="UP000028719"/>
    </source>
</evidence>
<dbReference type="AlphaFoldDB" id="A0A1M5INP4"/>
<sequence length="145" mass="17459">MYKSKYLGRILENGMYYNSVLSQYLISDFENLKISNLLKENIRTNINTNQSFEIPLLDFNEIQIALDQRIEELLKHPDFNPFKEELRQRFPEQYGSQPFEFHGKTYYLHTKTFPIDSLIDRIIDFKGLLEEHLKANKPLKYQYKE</sequence>
<dbReference type="RefSeq" id="WP_034749930.1">
    <property type="nucleotide sequence ID" value="NZ_FQVE01000005.1"/>
</dbReference>
<name>A0A1M5INP4_9FLAO</name>
<keyword evidence="3" id="KW-1185">Reference proteome</keyword>
<dbReference type="EMBL" id="FQVE01000005">
    <property type="protein sequence ID" value="SHG29669.1"/>
    <property type="molecule type" value="Genomic_DNA"/>
</dbReference>
<reference evidence="2" key="2">
    <citation type="submission" date="2016-11" db="EMBL/GenBank/DDBJ databases">
        <authorList>
            <person name="Jaros S."/>
            <person name="Januszkiewicz K."/>
            <person name="Wedrychowicz H."/>
        </authorList>
    </citation>
    <scope>NUCLEOTIDE SEQUENCE [LARGE SCALE GENOMIC DNA]</scope>
    <source>
        <strain evidence="2">YR203</strain>
    </source>
</reference>
<reference evidence="4" key="3">
    <citation type="submission" date="2016-11" db="EMBL/GenBank/DDBJ databases">
        <authorList>
            <person name="Varghese N."/>
            <person name="Submissions S."/>
        </authorList>
    </citation>
    <scope>NUCLEOTIDE SEQUENCE [LARGE SCALE GENOMIC DNA]</scope>
    <source>
        <strain evidence="4">YR203</strain>
    </source>
</reference>
<evidence type="ECO:0000313" key="1">
    <source>
        <dbReference type="EMBL" id="KFF23823.1"/>
    </source>
</evidence>
<dbReference type="Proteomes" id="UP000028719">
    <property type="component" value="Unassembled WGS sequence"/>
</dbReference>
<evidence type="ECO:0000313" key="2">
    <source>
        <dbReference type="EMBL" id="SHG29669.1"/>
    </source>
</evidence>
<evidence type="ECO:0000313" key="4">
    <source>
        <dbReference type="Proteomes" id="UP000184108"/>
    </source>
</evidence>
<protein>
    <submittedName>
        <fullName evidence="2">Uncharacterized protein</fullName>
    </submittedName>
</protein>
<reference evidence="1 3" key="1">
    <citation type="submission" date="2014-07" db="EMBL/GenBank/DDBJ databases">
        <title>Genome of Chryseobacterium vrystaatense LMG 22846.</title>
        <authorList>
            <person name="Pipes S.E."/>
            <person name="Stropko S.J."/>
            <person name="Newman J.D."/>
        </authorList>
    </citation>
    <scope>NUCLEOTIDE SEQUENCE [LARGE SCALE GENOMIC DNA]</scope>
    <source>
        <strain evidence="1 3">LMG 22846</strain>
    </source>
</reference>
<accession>A0A1M5INP4</accession>
<dbReference type="OrthoDB" id="1257639at2"/>
<organism evidence="2 4">
    <name type="scientific">Chryseobacterium vrystaatense</name>
    <dbReference type="NCBI Taxonomy" id="307480"/>
    <lineage>
        <taxon>Bacteria</taxon>
        <taxon>Pseudomonadati</taxon>
        <taxon>Bacteroidota</taxon>
        <taxon>Flavobacteriia</taxon>
        <taxon>Flavobacteriales</taxon>
        <taxon>Weeksellaceae</taxon>
        <taxon>Chryseobacterium group</taxon>
        <taxon>Chryseobacterium</taxon>
    </lineage>
</organism>
<dbReference type="Proteomes" id="UP000184108">
    <property type="component" value="Unassembled WGS sequence"/>
</dbReference>
<dbReference type="EMBL" id="JPRI01000011">
    <property type="protein sequence ID" value="KFF23823.1"/>
    <property type="molecule type" value="Genomic_DNA"/>
</dbReference>